<reference evidence="3 5" key="1">
    <citation type="submission" date="2015-08" db="EMBL/GenBank/DDBJ databases">
        <title>Thermococcus thioreducens DSM 14981 genome sequencing.</title>
        <authorList>
            <person name="Hong S.-J."/>
            <person name="Kim M.-C."/>
            <person name="Shin J.-H."/>
        </authorList>
    </citation>
    <scope>NUCLEOTIDE SEQUENCE [LARGE SCALE GENOMIC DNA]</scope>
    <source>
        <strain evidence="3 5">DSM 14981</strain>
    </source>
</reference>
<name>A0A0Q2RG06_9EURY</name>
<dbReference type="Proteomes" id="UP000051862">
    <property type="component" value="Unassembled WGS sequence"/>
</dbReference>
<evidence type="ECO:0000313" key="5">
    <source>
        <dbReference type="Proteomes" id="UP000051862"/>
    </source>
</evidence>
<dbReference type="Pfam" id="PF01261">
    <property type="entry name" value="AP_endonuc_2"/>
    <property type="match status" value="1"/>
</dbReference>
<dbReference type="PATRIC" id="fig|277988.4.peg.339"/>
<dbReference type="InterPro" id="IPR050312">
    <property type="entry name" value="IolE/XylAMocC-like"/>
</dbReference>
<dbReference type="GO" id="GO:0004519">
    <property type="term" value="F:endonuclease activity"/>
    <property type="evidence" value="ECO:0007669"/>
    <property type="project" value="UniProtKB-KW"/>
</dbReference>
<gene>
    <name evidence="2" type="ORF">A3L14_04615</name>
    <name evidence="3" type="ORF">AMR53_01610</name>
    <name evidence="4" type="ORF">SAMN05216170_1044</name>
</gene>
<protein>
    <submittedName>
        <fullName evidence="3">AP endonuclease</fullName>
    </submittedName>
    <submittedName>
        <fullName evidence="4">Sugar phosphate isomerase/epimerase</fullName>
    </submittedName>
</protein>
<accession>A0A0Q2RG06</accession>
<dbReference type="EMBL" id="CP015105">
    <property type="protein sequence ID" value="ASJ12211.1"/>
    <property type="molecule type" value="Genomic_DNA"/>
</dbReference>
<dbReference type="InterPro" id="IPR036237">
    <property type="entry name" value="Xyl_isomerase-like_sf"/>
</dbReference>
<dbReference type="SUPFAM" id="SSF51658">
    <property type="entry name" value="Xylose isomerase-like"/>
    <property type="match status" value="1"/>
</dbReference>
<sequence length="261" mass="28787">MRLGVTSSLVKEISGKGLSLDELKVPLVEIYLDEVPILIGTSVDWSLVKNLSGLGVRFTIHAPTHVGRFSSIDLGKRSRLNIKVMERVFQVASSLNAEKIVVHGGSVEKSYHMAYLNTKRTLNEICKMSEETGTGLVLENLFGSSVGVLPYELTTLLNENLNACLDTGHAFLAAMELGLSMDEFTLLAPYVDHAHVHDNNGTKDEHLPPGKGLLGKTFIRKLLRAVEPSTAILEIRNYHSPDEILESIHCFEKIKKAEVIE</sequence>
<keyword evidence="3" id="KW-0540">Nuclease</keyword>
<dbReference type="Proteomes" id="UP000250136">
    <property type="component" value="Chromosome"/>
</dbReference>
<dbReference type="OrthoDB" id="372143at2157"/>
<evidence type="ECO:0000313" key="3">
    <source>
        <dbReference type="EMBL" id="KQH82950.1"/>
    </source>
</evidence>
<dbReference type="AlphaFoldDB" id="A0A0Q2RG06"/>
<reference evidence="2 7" key="2">
    <citation type="submission" date="2016-04" db="EMBL/GenBank/DDBJ databases">
        <title>Complete genome sequence of Thermococcus thioreducens type strain OGL-20P.</title>
        <authorList>
            <person name="Oger P.M."/>
        </authorList>
    </citation>
    <scope>NUCLEOTIDE SEQUENCE [LARGE SCALE GENOMIC DNA]</scope>
    <source>
        <strain evidence="2 7">OGL-20P</strain>
    </source>
</reference>
<dbReference type="GO" id="GO:0016853">
    <property type="term" value="F:isomerase activity"/>
    <property type="evidence" value="ECO:0007669"/>
    <property type="project" value="UniProtKB-KW"/>
</dbReference>
<dbReference type="STRING" id="277988.SAMN05216170_1044"/>
<dbReference type="Proteomes" id="UP000182125">
    <property type="component" value="Unassembled WGS sequence"/>
</dbReference>
<dbReference type="RefSeq" id="WP_055428605.1">
    <property type="nucleotide sequence ID" value="NZ_CP015105.1"/>
</dbReference>
<keyword evidence="7" id="KW-1185">Reference proteome</keyword>
<evidence type="ECO:0000313" key="7">
    <source>
        <dbReference type="Proteomes" id="UP000250136"/>
    </source>
</evidence>
<evidence type="ECO:0000313" key="2">
    <source>
        <dbReference type="EMBL" id="ASJ12211.1"/>
    </source>
</evidence>
<dbReference type="EMBL" id="LIXN01000003">
    <property type="protein sequence ID" value="KQH82950.1"/>
    <property type="molecule type" value="Genomic_DNA"/>
</dbReference>
<evidence type="ECO:0000313" key="4">
    <source>
        <dbReference type="EMBL" id="SEV94822.1"/>
    </source>
</evidence>
<proteinExistence type="predicted"/>
<dbReference type="Gene3D" id="3.20.20.150">
    <property type="entry name" value="Divalent-metal-dependent TIM barrel enzymes"/>
    <property type="match status" value="1"/>
</dbReference>
<dbReference type="KEGG" id="ttd:A3L14_04615"/>
<organism evidence="3 5">
    <name type="scientific">Thermococcus thioreducens</name>
    <dbReference type="NCBI Taxonomy" id="277988"/>
    <lineage>
        <taxon>Archaea</taxon>
        <taxon>Methanobacteriati</taxon>
        <taxon>Methanobacteriota</taxon>
        <taxon>Thermococci</taxon>
        <taxon>Thermococcales</taxon>
        <taxon>Thermococcaceae</taxon>
        <taxon>Thermococcus</taxon>
    </lineage>
</organism>
<dbReference type="PANTHER" id="PTHR12110">
    <property type="entry name" value="HYDROXYPYRUVATE ISOMERASE"/>
    <property type="match status" value="1"/>
</dbReference>
<keyword evidence="3" id="KW-0255">Endonuclease</keyword>
<evidence type="ECO:0000259" key="1">
    <source>
        <dbReference type="Pfam" id="PF01261"/>
    </source>
</evidence>
<evidence type="ECO:0000313" key="6">
    <source>
        <dbReference type="Proteomes" id="UP000182125"/>
    </source>
</evidence>
<dbReference type="GeneID" id="33333679"/>
<reference evidence="4 6" key="3">
    <citation type="submission" date="2016-10" db="EMBL/GenBank/DDBJ databases">
        <authorList>
            <person name="de Groot N.N."/>
        </authorList>
    </citation>
    <scope>NUCLEOTIDE SEQUENCE [LARGE SCALE GENOMIC DNA]</scope>
    <source>
        <strain evidence="4 6">OGL-20</strain>
    </source>
</reference>
<dbReference type="EMBL" id="FOIW01000001">
    <property type="protein sequence ID" value="SEV94822.1"/>
    <property type="molecule type" value="Genomic_DNA"/>
</dbReference>
<keyword evidence="4" id="KW-0413">Isomerase</keyword>
<keyword evidence="3" id="KW-0378">Hydrolase</keyword>
<dbReference type="PANTHER" id="PTHR12110:SF21">
    <property type="entry name" value="XYLOSE ISOMERASE-LIKE TIM BARREL DOMAIN-CONTAINING PROTEIN"/>
    <property type="match status" value="1"/>
</dbReference>
<dbReference type="InterPro" id="IPR013022">
    <property type="entry name" value="Xyl_isomerase-like_TIM-brl"/>
</dbReference>
<feature type="domain" description="Xylose isomerase-like TIM barrel" evidence="1">
    <location>
        <begin position="47"/>
        <end position="253"/>
    </location>
</feature>